<dbReference type="GO" id="GO:0004641">
    <property type="term" value="F:phosphoribosylformylglycinamidine cyclo-ligase activity"/>
    <property type="evidence" value="ECO:0007669"/>
    <property type="project" value="UniProtKB-UniRule"/>
</dbReference>
<comment type="subcellular location">
    <subcellularLocation>
        <location evidence="1 15">Cytoplasm</location>
    </subcellularLocation>
</comment>
<dbReference type="Pfam" id="PF02769">
    <property type="entry name" value="AIRS_C"/>
    <property type="match status" value="1"/>
</dbReference>
<evidence type="ECO:0000313" key="19">
    <source>
        <dbReference type="Proteomes" id="UP000010482"/>
    </source>
</evidence>
<comment type="similarity">
    <text evidence="3 15">Belongs to the AIR synthase family.</text>
</comment>
<evidence type="ECO:0000256" key="8">
    <source>
        <dbReference type="ARBA" id="ARBA00022741"/>
    </source>
</evidence>
<dbReference type="FunFam" id="3.30.1330.10:FF:000001">
    <property type="entry name" value="Phosphoribosylformylglycinamidine cyclo-ligase"/>
    <property type="match status" value="1"/>
</dbReference>
<dbReference type="InterPro" id="IPR036676">
    <property type="entry name" value="PurM-like_C_sf"/>
</dbReference>
<dbReference type="GO" id="GO:0005524">
    <property type="term" value="F:ATP binding"/>
    <property type="evidence" value="ECO:0007669"/>
    <property type="project" value="UniProtKB-KW"/>
</dbReference>
<dbReference type="GO" id="GO:0046084">
    <property type="term" value="P:adenine biosynthetic process"/>
    <property type="evidence" value="ECO:0007669"/>
    <property type="project" value="TreeGrafter"/>
</dbReference>
<evidence type="ECO:0000313" key="18">
    <source>
        <dbReference type="EMBL" id="AFZ49781.1"/>
    </source>
</evidence>
<dbReference type="STRING" id="13035.Dacsa_1073"/>
<evidence type="ECO:0000259" key="17">
    <source>
        <dbReference type="Pfam" id="PF02769"/>
    </source>
</evidence>
<dbReference type="Gene3D" id="3.30.1330.10">
    <property type="entry name" value="PurM-like, N-terminal domain"/>
    <property type="match status" value="1"/>
</dbReference>
<keyword evidence="7 15" id="KW-0436">Ligase</keyword>
<evidence type="ECO:0000256" key="15">
    <source>
        <dbReference type="HAMAP-Rule" id="MF_00741"/>
    </source>
</evidence>
<evidence type="ECO:0000256" key="6">
    <source>
        <dbReference type="ARBA" id="ARBA00022490"/>
    </source>
</evidence>
<reference evidence="18" key="1">
    <citation type="submission" date="2012-04" db="EMBL/GenBank/DDBJ databases">
        <title>Finished genome of Dactylococcopsis salina PCC 8305.</title>
        <authorList>
            <consortium name="US DOE Joint Genome Institute"/>
            <person name="Gugger M."/>
            <person name="Coursin T."/>
            <person name="Rippka R."/>
            <person name="Tandeau De Marsac N."/>
            <person name="Huntemann M."/>
            <person name="Wei C.-L."/>
            <person name="Han J."/>
            <person name="Detter J.C."/>
            <person name="Han C."/>
            <person name="Tapia R."/>
            <person name="Daligault H."/>
            <person name="Chen A."/>
            <person name="Krypides N."/>
            <person name="Mavromatis K."/>
            <person name="Markowitz V."/>
            <person name="Szeto E."/>
            <person name="Ivanova N."/>
            <person name="Ovchinnikova G."/>
            <person name="Pagani I."/>
            <person name="Pati A."/>
            <person name="Goodwin L."/>
            <person name="Peters L."/>
            <person name="Pitluck S."/>
            <person name="Woyke T."/>
            <person name="Kerfeld C."/>
        </authorList>
    </citation>
    <scope>NUCLEOTIDE SEQUENCE [LARGE SCALE GENOMIC DNA]</scope>
    <source>
        <strain evidence="18">PCC 8305</strain>
    </source>
</reference>
<dbReference type="Proteomes" id="UP000010482">
    <property type="component" value="Chromosome"/>
</dbReference>
<dbReference type="GO" id="GO:0004637">
    <property type="term" value="F:phosphoribosylamine-glycine ligase activity"/>
    <property type="evidence" value="ECO:0007669"/>
    <property type="project" value="TreeGrafter"/>
</dbReference>
<dbReference type="PANTHER" id="PTHR10520">
    <property type="entry name" value="TRIFUNCTIONAL PURINE BIOSYNTHETIC PROTEIN ADENOSINE-3-RELATED"/>
    <property type="match status" value="1"/>
</dbReference>
<comment type="pathway">
    <text evidence="2 15">Purine metabolism; IMP biosynthesis via de novo pathway; 5-amino-1-(5-phospho-D-ribosyl)imidazole from N(2)-formyl-N(1)-(5-phospho-D-ribosyl)glycinamide: step 2/2.</text>
</comment>
<dbReference type="InterPro" id="IPR016188">
    <property type="entry name" value="PurM-like_N"/>
</dbReference>
<evidence type="ECO:0000256" key="14">
    <source>
        <dbReference type="ARBA" id="ARBA00049057"/>
    </source>
</evidence>
<keyword evidence="10 15" id="KW-0067">ATP-binding</keyword>
<dbReference type="InterPro" id="IPR010918">
    <property type="entry name" value="PurM-like_C_dom"/>
</dbReference>
<dbReference type="Pfam" id="PF00586">
    <property type="entry name" value="AIRS"/>
    <property type="match status" value="1"/>
</dbReference>
<dbReference type="UniPathway" id="UPA00074">
    <property type="reaction ID" value="UER00129"/>
</dbReference>
<evidence type="ECO:0000256" key="3">
    <source>
        <dbReference type="ARBA" id="ARBA00010280"/>
    </source>
</evidence>
<protein>
    <recommendedName>
        <fullName evidence="5 15">Phosphoribosylformylglycinamidine cyclo-ligase</fullName>
        <ecNumber evidence="4 15">6.3.3.1</ecNumber>
    </recommendedName>
    <alternativeName>
        <fullName evidence="12 15">AIR synthase</fullName>
    </alternativeName>
    <alternativeName>
        <fullName evidence="13 15">AIRS</fullName>
    </alternativeName>
    <alternativeName>
        <fullName evidence="11 15">Phosphoribosyl-aminoimidazole synthetase</fullName>
    </alternativeName>
</protein>
<evidence type="ECO:0000256" key="1">
    <source>
        <dbReference type="ARBA" id="ARBA00004496"/>
    </source>
</evidence>
<dbReference type="PANTHER" id="PTHR10520:SF12">
    <property type="entry name" value="TRIFUNCTIONAL PURINE BIOSYNTHETIC PROTEIN ADENOSINE-3"/>
    <property type="match status" value="1"/>
</dbReference>
<dbReference type="KEGG" id="dsl:Dacsa_1073"/>
<dbReference type="EC" id="6.3.3.1" evidence="4 15"/>
<evidence type="ECO:0000256" key="9">
    <source>
        <dbReference type="ARBA" id="ARBA00022755"/>
    </source>
</evidence>
<name>K9YS61_DACS8</name>
<gene>
    <name evidence="15" type="primary">purM</name>
    <name evidence="18" type="ORF">Dacsa_1073</name>
</gene>
<feature type="domain" description="PurM-like C-terminal" evidence="17">
    <location>
        <begin position="185"/>
        <end position="352"/>
    </location>
</feature>
<dbReference type="HOGENOM" id="CLU_047116_0_0_3"/>
<evidence type="ECO:0000256" key="2">
    <source>
        <dbReference type="ARBA" id="ARBA00004686"/>
    </source>
</evidence>
<evidence type="ECO:0000256" key="10">
    <source>
        <dbReference type="ARBA" id="ARBA00022840"/>
    </source>
</evidence>
<dbReference type="eggNOG" id="COG0150">
    <property type="taxonomic scope" value="Bacteria"/>
</dbReference>
<evidence type="ECO:0000256" key="13">
    <source>
        <dbReference type="ARBA" id="ARBA00033093"/>
    </source>
</evidence>
<dbReference type="SUPFAM" id="SSF55326">
    <property type="entry name" value="PurM N-terminal domain-like"/>
    <property type="match status" value="1"/>
</dbReference>
<evidence type="ECO:0000256" key="12">
    <source>
        <dbReference type="ARBA" id="ARBA00032931"/>
    </source>
</evidence>
<evidence type="ECO:0000256" key="7">
    <source>
        <dbReference type="ARBA" id="ARBA00022598"/>
    </source>
</evidence>
<keyword evidence="19" id="KW-1185">Reference proteome</keyword>
<dbReference type="AlphaFoldDB" id="K9YS61"/>
<dbReference type="HAMAP" id="MF_00741">
    <property type="entry name" value="AIRS"/>
    <property type="match status" value="1"/>
</dbReference>
<evidence type="ECO:0000256" key="5">
    <source>
        <dbReference type="ARBA" id="ARBA00020367"/>
    </source>
</evidence>
<sequence>MVFTPRYLRHVKVNIMDYQQAGVNIEAGRSFVEQIGSFVQKTHRKEVLGGLGGFGGYFQLPTGYTEPILISATDGVGTKLKIAHSLNHHNTVGVDLVAMCVNDILTCGAEPLFFLDYIATGKLQPQQLTAVVEGISVGCVASGCALLGGETAEMPGFYQGGEYDLAGFCVGIVEKRKLLDGSRVKVGDRAIGLASAGLHSNGFSLVRQIIAEQGINWLDRFPELGEESLGEIALTPTQIYVKPVLEAIRVGYDIHAMAHITGGGLPENLPRCLGSDQSVQINGENWSMPPIFSWLAQKGNLTSETLYNTFNMGIGYVLIVPPTLRDDLVGFFNEQGITAYDIGEVVPGTGEVIGLT</sequence>
<dbReference type="SUPFAM" id="SSF56042">
    <property type="entry name" value="PurM C-terminal domain-like"/>
    <property type="match status" value="1"/>
</dbReference>
<keyword evidence="6 15" id="KW-0963">Cytoplasm</keyword>
<evidence type="ECO:0000256" key="4">
    <source>
        <dbReference type="ARBA" id="ARBA00013047"/>
    </source>
</evidence>
<dbReference type="InterPro" id="IPR004733">
    <property type="entry name" value="PurM_cligase"/>
</dbReference>
<keyword evidence="9 15" id="KW-0658">Purine biosynthesis</keyword>
<proteinExistence type="inferred from homology"/>
<evidence type="ECO:0000256" key="11">
    <source>
        <dbReference type="ARBA" id="ARBA00031908"/>
    </source>
</evidence>
<dbReference type="NCBIfam" id="TIGR00878">
    <property type="entry name" value="purM"/>
    <property type="match status" value="1"/>
</dbReference>
<organism evidence="18 19">
    <name type="scientific">Dactylococcopsis salina (strain PCC 8305)</name>
    <name type="common">Myxobactron salinum</name>
    <dbReference type="NCBI Taxonomy" id="13035"/>
    <lineage>
        <taxon>Bacteria</taxon>
        <taxon>Bacillati</taxon>
        <taxon>Cyanobacteriota</taxon>
        <taxon>Cyanophyceae</taxon>
        <taxon>Nodosilineales</taxon>
        <taxon>Cymatolegaceae</taxon>
        <taxon>Dactylococcopsis</taxon>
    </lineage>
</organism>
<dbReference type="CDD" id="cd02196">
    <property type="entry name" value="PurM"/>
    <property type="match status" value="1"/>
</dbReference>
<dbReference type="FunFam" id="3.90.650.10:FF:000011">
    <property type="entry name" value="Phosphoribosylformylglycinamidine cyclo-ligase"/>
    <property type="match status" value="1"/>
</dbReference>
<dbReference type="PATRIC" id="fig|13035.3.peg.1207"/>
<dbReference type="GO" id="GO:0006189">
    <property type="term" value="P:'de novo' IMP biosynthetic process"/>
    <property type="evidence" value="ECO:0007669"/>
    <property type="project" value="UniProtKB-UniRule"/>
</dbReference>
<keyword evidence="8 15" id="KW-0547">Nucleotide-binding</keyword>
<dbReference type="InterPro" id="IPR036921">
    <property type="entry name" value="PurM-like_N_sf"/>
</dbReference>
<accession>K9YS61</accession>
<dbReference type="EMBL" id="CP003944">
    <property type="protein sequence ID" value="AFZ49781.1"/>
    <property type="molecule type" value="Genomic_DNA"/>
</dbReference>
<dbReference type="GO" id="GO:0005829">
    <property type="term" value="C:cytosol"/>
    <property type="evidence" value="ECO:0007669"/>
    <property type="project" value="TreeGrafter"/>
</dbReference>
<dbReference type="Gene3D" id="3.90.650.10">
    <property type="entry name" value="PurM-like C-terminal domain"/>
    <property type="match status" value="1"/>
</dbReference>
<feature type="domain" description="PurM-like N-terminal" evidence="16">
    <location>
        <begin position="69"/>
        <end position="173"/>
    </location>
</feature>
<evidence type="ECO:0000259" key="16">
    <source>
        <dbReference type="Pfam" id="PF00586"/>
    </source>
</evidence>
<comment type="catalytic activity">
    <reaction evidence="14 15">
        <text>2-formamido-N(1)-(5-O-phospho-beta-D-ribosyl)acetamidine + ATP = 5-amino-1-(5-phospho-beta-D-ribosyl)imidazole + ADP + phosphate + H(+)</text>
        <dbReference type="Rhea" id="RHEA:23032"/>
        <dbReference type="ChEBI" id="CHEBI:15378"/>
        <dbReference type="ChEBI" id="CHEBI:30616"/>
        <dbReference type="ChEBI" id="CHEBI:43474"/>
        <dbReference type="ChEBI" id="CHEBI:137981"/>
        <dbReference type="ChEBI" id="CHEBI:147287"/>
        <dbReference type="ChEBI" id="CHEBI:456216"/>
        <dbReference type="EC" id="6.3.3.1"/>
    </reaction>
</comment>